<sequence>MEKFSCDNDLNETFTSQTFSQASLTEIVDEVIRASEDDGANVILGQISG</sequence>
<proteinExistence type="predicted"/>
<accession>A0A565B0N4</accession>
<evidence type="ECO:0000313" key="2">
    <source>
        <dbReference type="Proteomes" id="UP000489600"/>
    </source>
</evidence>
<dbReference type="EMBL" id="CABITT030000002">
    <property type="protein sequence ID" value="VVA94449.1"/>
    <property type="molecule type" value="Genomic_DNA"/>
</dbReference>
<comment type="caution">
    <text evidence="1">The sequence shown here is derived from an EMBL/GenBank/DDBJ whole genome shotgun (WGS) entry which is preliminary data.</text>
</comment>
<evidence type="ECO:0000313" key="1">
    <source>
        <dbReference type="EMBL" id="VVA94449.1"/>
    </source>
</evidence>
<keyword evidence="2" id="KW-1185">Reference proteome</keyword>
<reference evidence="1" key="1">
    <citation type="submission" date="2019-07" db="EMBL/GenBank/DDBJ databases">
        <authorList>
            <person name="Dittberner H."/>
        </authorList>
    </citation>
    <scope>NUCLEOTIDE SEQUENCE [LARGE SCALE GENOMIC DNA]</scope>
</reference>
<protein>
    <submittedName>
        <fullName evidence="1">Uncharacterized protein</fullName>
    </submittedName>
</protein>
<organism evidence="1 2">
    <name type="scientific">Arabis nemorensis</name>
    <dbReference type="NCBI Taxonomy" id="586526"/>
    <lineage>
        <taxon>Eukaryota</taxon>
        <taxon>Viridiplantae</taxon>
        <taxon>Streptophyta</taxon>
        <taxon>Embryophyta</taxon>
        <taxon>Tracheophyta</taxon>
        <taxon>Spermatophyta</taxon>
        <taxon>Magnoliopsida</taxon>
        <taxon>eudicotyledons</taxon>
        <taxon>Gunneridae</taxon>
        <taxon>Pentapetalae</taxon>
        <taxon>rosids</taxon>
        <taxon>malvids</taxon>
        <taxon>Brassicales</taxon>
        <taxon>Brassicaceae</taxon>
        <taxon>Arabideae</taxon>
        <taxon>Arabis</taxon>
    </lineage>
</organism>
<gene>
    <name evidence="1" type="ORF">ANE_LOCUS4894</name>
</gene>
<dbReference type="Proteomes" id="UP000489600">
    <property type="component" value="Unassembled WGS sequence"/>
</dbReference>
<name>A0A565B0N4_9BRAS</name>
<dbReference type="AlphaFoldDB" id="A0A565B0N4"/>